<proteinExistence type="predicted"/>
<dbReference type="AlphaFoldDB" id="A0AAE0HUT4"/>
<evidence type="ECO:0000256" key="1">
    <source>
        <dbReference type="SAM" id="MobiDB-lite"/>
    </source>
</evidence>
<feature type="region of interest" description="Disordered" evidence="1">
    <location>
        <begin position="1"/>
        <end position="27"/>
    </location>
</feature>
<accession>A0AAE0HUT4</accession>
<evidence type="ECO:0000313" key="2">
    <source>
        <dbReference type="EMBL" id="KAK3313299.1"/>
    </source>
</evidence>
<organism evidence="2 3">
    <name type="scientific">Apodospora peruviana</name>
    <dbReference type="NCBI Taxonomy" id="516989"/>
    <lineage>
        <taxon>Eukaryota</taxon>
        <taxon>Fungi</taxon>
        <taxon>Dikarya</taxon>
        <taxon>Ascomycota</taxon>
        <taxon>Pezizomycotina</taxon>
        <taxon>Sordariomycetes</taxon>
        <taxon>Sordariomycetidae</taxon>
        <taxon>Sordariales</taxon>
        <taxon>Lasiosphaeriaceae</taxon>
        <taxon>Apodospora</taxon>
    </lineage>
</organism>
<evidence type="ECO:0000313" key="3">
    <source>
        <dbReference type="Proteomes" id="UP001283341"/>
    </source>
</evidence>
<dbReference type="EMBL" id="JAUEDM010000007">
    <property type="protein sequence ID" value="KAK3313299.1"/>
    <property type="molecule type" value="Genomic_DNA"/>
</dbReference>
<name>A0AAE0HUT4_9PEZI</name>
<gene>
    <name evidence="2" type="ORF">B0H66DRAFT_628943</name>
</gene>
<reference evidence="2" key="1">
    <citation type="journal article" date="2023" name="Mol. Phylogenet. Evol.">
        <title>Genome-scale phylogeny and comparative genomics of the fungal order Sordariales.</title>
        <authorList>
            <person name="Hensen N."/>
            <person name="Bonometti L."/>
            <person name="Westerberg I."/>
            <person name="Brannstrom I.O."/>
            <person name="Guillou S."/>
            <person name="Cros-Aarteil S."/>
            <person name="Calhoun S."/>
            <person name="Haridas S."/>
            <person name="Kuo A."/>
            <person name="Mondo S."/>
            <person name="Pangilinan J."/>
            <person name="Riley R."/>
            <person name="LaButti K."/>
            <person name="Andreopoulos B."/>
            <person name="Lipzen A."/>
            <person name="Chen C."/>
            <person name="Yan M."/>
            <person name="Daum C."/>
            <person name="Ng V."/>
            <person name="Clum A."/>
            <person name="Steindorff A."/>
            <person name="Ohm R.A."/>
            <person name="Martin F."/>
            <person name="Silar P."/>
            <person name="Natvig D.O."/>
            <person name="Lalanne C."/>
            <person name="Gautier V."/>
            <person name="Ament-Velasquez S.L."/>
            <person name="Kruys A."/>
            <person name="Hutchinson M.I."/>
            <person name="Powell A.J."/>
            <person name="Barry K."/>
            <person name="Miller A.N."/>
            <person name="Grigoriev I.V."/>
            <person name="Debuchy R."/>
            <person name="Gladieux P."/>
            <person name="Hiltunen Thoren M."/>
            <person name="Johannesson H."/>
        </authorList>
    </citation>
    <scope>NUCLEOTIDE SEQUENCE</scope>
    <source>
        <strain evidence="2">CBS 118394</strain>
    </source>
</reference>
<reference evidence="2" key="2">
    <citation type="submission" date="2023-06" db="EMBL/GenBank/DDBJ databases">
        <authorList>
            <consortium name="Lawrence Berkeley National Laboratory"/>
            <person name="Haridas S."/>
            <person name="Hensen N."/>
            <person name="Bonometti L."/>
            <person name="Westerberg I."/>
            <person name="Brannstrom I.O."/>
            <person name="Guillou S."/>
            <person name="Cros-Aarteil S."/>
            <person name="Calhoun S."/>
            <person name="Kuo A."/>
            <person name="Mondo S."/>
            <person name="Pangilinan J."/>
            <person name="Riley R."/>
            <person name="Labutti K."/>
            <person name="Andreopoulos B."/>
            <person name="Lipzen A."/>
            <person name="Chen C."/>
            <person name="Yanf M."/>
            <person name="Daum C."/>
            <person name="Ng V."/>
            <person name="Clum A."/>
            <person name="Steindorff A."/>
            <person name="Ohm R."/>
            <person name="Martin F."/>
            <person name="Silar P."/>
            <person name="Natvig D."/>
            <person name="Lalanne C."/>
            <person name="Gautier V."/>
            <person name="Ament-Velasquez S.L."/>
            <person name="Kruys A."/>
            <person name="Hutchinson M.I."/>
            <person name="Powell A.J."/>
            <person name="Barry K."/>
            <person name="Miller A.N."/>
            <person name="Grigoriev I.V."/>
            <person name="Debuchy R."/>
            <person name="Gladieux P."/>
            <person name="Thoren M.H."/>
            <person name="Johannesson H."/>
        </authorList>
    </citation>
    <scope>NUCLEOTIDE SEQUENCE</scope>
    <source>
        <strain evidence="2">CBS 118394</strain>
    </source>
</reference>
<dbReference type="Proteomes" id="UP001283341">
    <property type="component" value="Unassembled WGS sequence"/>
</dbReference>
<keyword evidence="3" id="KW-1185">Reference proteome</keyword>
<protein>
    <submittedName>
        <fullName evidence="2">Uncharacterized protein</fullName>
    </submittedName>
</protein>
<sequence length="79" mass="9164">MDPQKNAQAPDGRRAVPPRTPRRVKPQSIDGRIVDPIKLSALLEQKFGKGAYEVEMRHNRFLVRARSELTDDEIRQSYY</sequence>
<comment type="caution">
    <text evidence="2">The sequence shown here is derived from an EMBL/GenBank/DDBJ whole genome shotgun (WGS) entry which is preliminary data.</text>
</comment>